<dbReference type="InterPro" id="IPR000225">
    <property type="entry name" value="Armadillo"/>
</dbReference>
<dbReference type="eggNOG" id="ENOG502ST90">
    <property type="taxonomic scope" value="Eukaryota"/>
</dbReference>
<dbReference type="InParanoid" id="B8BQ54"/>
<dbReference type="PANTHER" id="PTHR22895">
    <property type="entry name" value="ARMADILLO REPEAT-CONTAINING PROTEIN 6"/>
    <property type="match status" value="1"/>
</dbReference>
<reference evidence="4 5" key="1">
    <citation type="journal article" date="2004" name="Science">
        <title>The genome of the diatom Thalassiosira pseudonana: ecology, evolution, and metabolism.</title>
        <authorList>
            <person name="Armbrust E.V."/>
            <person name="Berges J.A."/>
            <person name="Bowler C."/>
            <person name="Green B.R."/>
            <person name="Martinez D."/>
            <person name="Putnam N.H."/>
            <person name="Zhou S."/>
            <person name="Allen A.E."/>
            <person name="Apt K.E."/>
            <person name="Bechner M."/>
            <person name="Brzezinski M.A."/>
            <person name="Chaal B.K."/>
            <person name="Chiovitti A."/>
            <person name="Davis A.K."/>
            <person name="Demarest M.S."/>
            <person name="Detter J.C."/>
            <person name="Glavina T."/>
            <person name="Goodstein D."/>
            <person name="Hadi M.Z."/>
            <person name="Hellsten U."/>
            <person name="Hildebrand M."/>
            <person name="Jenkins B.D."/>
            <person name="Jurka J."/>
            <person name="Kapitonov V.V."/>
            <person name="Kroger N."/>
            <person name="Lau W.W."/>
            <person name="Lane T.W."/>
            <person name="Larimer F.W."/>
            <person name="Lippmeier J.C."/>
            <person name="Lucas S."/>
            <person name="Medina M."/>
            <person name="Montsant A."/>
            <person name="Obornik M."/>
            <person name="Parker M.S."/>
            <person name="Palenik B."/>
            <person name="Pazour G.J."/>
            <person name="Richardson P.M."/>
            <person name="Rynearson T.A."/>
            <person name="Saito M.A."/>
            <person name="Schwartz D.C."/>
            <person name="Thamatrakoln K."/>
            <person name="Valentin K."/>
            <person name="Vardi A."/>
            <person name="Wilkerson F.P."/>
            <person name="Rokhsar D.S."/>
        </authorList>
    </citation>
    <scope>NUCLEOTIDE SEQUENCE [LARGE SCALE GENOMIC DNA]</scope>
    <source>
        <strain evidence="4 5">CCMP1335</strain>
    </source>
</reference>
<feature type="region of interest" description="Disordered" evidence="3">
    <location>
        <begin position="144"/>
        <end position="197"/>
    </location>
</feature>
<accession>B8BQ54</accession>
<dbReference type="KEGG" id="tps:THAPSDRAFT_1166"/>
<dbReference type="PaxDb" id="35128-Thaps1166"/>
<sequence length="488" mass="54077">MSFHNNPHHNHNNFIPDNAASLSSGAYNDWEEEVRSNAGGSVSSGNRGRGHHDRHDDSSSLRRDREREGRCADCGAQTHDLVYNPETGSMRKEPLNVENEVHRGRCLLCHPLPMRLVSMAPVALRSSNLSLAVSDVSSQSASARSAHYSANSGTQASRSPQNYQHQQFQQQQQYLDRRSYMRDVQQPASARSLGDENGTIDRRAAFAYQRSSSRSLDAAGQETVLQPPQQQFEQRQNLRGRWLDNYNLSNRSIGTEHSTASIYSNQSYESARNQQQQLQNQLRDVDMSTNISNLVLHENRSNEFHHTNHTESNSNSAQSQEGEDMCEIISAMRRDLNNVSLQTQSLHSLWVLSWEHENANAIGRVGGIPPILDAMRAHPTAMTLHSNGIAALQNLAGIDYNRTIITDSDGVNLIVATMGQFLDVQSIQLSGCTALANLSNGSVEHKSKVAENGGILAMMRAVDSHRGDESVLRAAYQALRKLGFNPGS</sequence>
<proteinExistence type="predicted"/>
<evidence type="ECO:0000256" key="1">
    <source>
        <dbReference type="ARBA" id="ARBA00022737"/>
    </source>
</evidence>
<dbReference type="PANTHER" id="PTHR22895:SF0">
    <property type="entry name" value="ARMADILLO REPEAT-CONTAINING PROTEIN 6"/>
    <property type="match status" value="1"/>
</dbReference>
<dbReference type="SMART" id="SM00185">
    <property type="entry name" value="ARM"/>
    <property type="match status" value="3"/>
</dbReference>
<dbReference type="AlphaFoldDB" id="B8BQ54"/>
<dbReference type="GeneID" id="7445264"/>
<protein>
    <submittedName>
        <fullName evidence="4">Uncharacterized protein</fullName>
    </submittedName>
</protein>
<feature type="compositionally biased region" description="Basic and acidic residues" evidence="3">
    <location>
        <begin position="53"/>
        <end position="71"/>
    </location>
</feature>
<dbReference type="EMBL" id="CM000638">
    <property type="protein sequence ID" value="EED95727.1"/>
    <property type="molecule type" value="Genomic_DNA"/>
</dbReference>
<dbReference type="HOGENOM" id="CLU_486198_0_0_1"/>
<reference evidence="4 5" key="2">
    <citation type="journal article" date="2008" name="Nature">
        <title>The Phaeodactylum genome reveals the evolutionary history of diatom genomes.</title>
        <authorList>
            <person name="Bowler C."/>
            <person name="Allen A.E."/>
            <person name="Badger J.H."/>
            <person name="Grimwood J."/>
            <person name="Jabbari K."/>
            <person name="Kuo A."/>
            <person name="Maheswari U."/>
            <person name="Martens C."/>
            <person name="Maumus F."/>
            <person name="Otillar R.P."/>
            <person name="Rayko E."/>
            <person name="Salamov A."/>
            <person name="Vandepoele K."/>
            <person name="Beszteri B."/>
            <person name="Gruber A."/>
            <person name="Heijde M."/>
            <person name="Katinka M."/>
            <person name="Mock T."/>
            <person name="Valentin K."/>
            <person name="Verret F."/>
            <person name="Berges J.A."/>
            <person name="Brownlee C."/>
            <person name="Cadoret J.P."/>
            <person name="Chiovitti A."/>
            <person name="Choi C.J."/>
            <person name="Coesel S."/>
            <person name="De Martino A."/>
            <person name="Detter J.C."/>
            <person name="Durkin C."/>
            <person name="Falciatore A."/>
            <person name="Fournet J."/>
            <person name="Haruta M."/>
            <person name="Huysman M.J."/>
            <person name="Jenkins B.D."/>
            <person name="Jiroutova K."/>
            <person name="Jorgensen R.E."/>
            <person name="Joubert Y."/>
            <person name="Kaplan A."/>
            <person name="Kroger N."/>
            <person name="Kroth P.G."/>
            <person name="La Roche J."/>
            <person name="Lindquist E."/>
            <person name="Lommer M."/>
            <person name="Martin-Jezequel V."/>
            <person name="Lopez P.J."/>
            <person name="Lucas S."/>
            <person name="Mangogna M."/>
            <person name="McGinnis K."/>
            <person name="Medlin L.K."/>
            <person name="Montsant A."/>
            <person name="Oudot-Le Secq M.P."/>
            <person name="Napoli C."/>
            <person name="Obornik M."/>
            <person name="Parker M.S."/>
            <person name="Petit J.L."/>
            <person name="Porcel B.M."/>
            <person name="Poulsen N."/>
            <person name="Robison M."/>
            <person name="Rychlewski L."/>
            <person name="Rynearson T.A."/>
            <person name="Schmutz J."/>
            <person name="Shapiro H."/>
            <person name="Siaut M."/>
            <person name="Stanley M."/>
            <person name="Sussman M.R."/>
            <person name="Taylor A.R."/>
            <person name="Vardi A."/>
            <person name="von Dassow P."/>
            <person name="Vyverman W."/>
            <person name="Willis A."/>
            <person name="Wyrwicz L.S."/>
            <person name="Rokhsar D.S."/>
            <person name="Weissenbach J."/>
            <person name="Armbrust E.V."/>
            <person name="Green B.R."/>
            <person name="Van de Peer Y."/>
            <person name="Grigoriev I.V."/>
        </authorList>
    </citation>
    <scope>NUCLEOTIDE SEQUENCE [LARGE SCALE GENOMIC DNA]</scope>
    <source>
        <strain evidence="4 5">CCMP1335</strain>
    </source>
</reference>
<evidence type="ECO:0000256" key="3">
    <source>
        <dbReference type="SAM" id="MobiDB-lite"/>
    </source>
</evidence>
<keyword evidence="5" id="KW-1185">Reference proteome</keyword>
<name>B8BQ54_THAPS</name>
<keyword evidence="1" id="KW-0677">Repeat</keyword>
<evidence type="ECO:0000256" key="2">
    <source>
        <dbReference type="PROSITE-ProRule" id="PRU00259"/>
    </source>
</evidence>
<dbReference type="InterPro" id="IPR016024">
    <property type="entry name" value="ARM-type_fold"/>
</dbReference>
<dbReference type="Proteomes" id="UP000001449">
    <property type="component" value="Chromosome 1"/>
</dbReference>
<feature type="repeat" description="ARM" evidence="2">
    <location>
        <begin position="366"/>
        <end position="410"/>
    </location>
</feature>
<feature type="compositionally biased region" description="Low complexity" evidence="3">
    <location>
        <begin position="36"/>
        <end position="46"/>
    </location>
</feature>
<dbReference type="Gene3D" id="1.25.10.10">
    <property type="entry name" value="Leucine-rich Repeat Variant"/>
    <property type="match status" value="1"/>
</dbReference>
<dbReference type="InterPro" id="IPR011989">
    <property type="entry name" value="ARM-like"/>
</dbReference>
<feature type="compositionally biased region" description="Low complexity" evidence="3">
    <location>
        <begin position="161"/>
        <end position="173"/>
    </location>
</feature>
<dbReference type="SUPFAM" id="SSF48371">
    <property type="entry name" value="ARM repeat"/>
    <property type="match status" value="1"/>
</dbReference>
<dbReference type="RefSeq" id="XP_002286086.1">
    <property type="nucleotide sequence ID" value="XM_002286050.1"/>
</dbReference>
<organism evidence="4 5">
    <name type="scientific">Thalassiosira pseudonana</name>
    <name type="common">Marine diatom</name>
    <name type="synonym">Cyclotella nana</name>
    <dbReference type="NCBI Taxonomy" id="35128"/>
    <lineage>
        <taxon>Eukaryota</taxon>
        <taxon>Sar</taxon>
        <taxon>Stramenopiles</taxon>
        <taxon>Ochrophyta</taxon>
        <taxon>Bacillariophyta</taxon>
        <taxon>Coscinodiscophyceae</taxon>
        <taxon>Thalassiosirophycidae</taxon>
        <taxon>Thalassiosirales</taxon>
        <taxon>Thalassiosiraceae</taxon>
        <taxon>Thalassiosira</taxon>
    </lineage>
</organism>
<feature type="region of interest" description="Disordered" evidence="3">
    <location>
        <begin position="34"/>
        <end position="72"/>
    </location>
</feature>
<evidence type="ECO:0000313" key="4">
    <source>
        <dbReference type="EMBL" id="EED95727.1"/>
    </source>
</evidence>
<gene>
    <name evidence="4" type="ORF">THAPSDRAFT_1166</name>
</gene>
<dbReference type="PROSITE" id="PS50176">
    <property type="entry name" value="ARM_REPEAT"/>
    <property type="match status" value="1"/>
</dbReference>
<evidence type="ECO:0000313" key="5">
    <source>
        <dbReference type="Proteomes" id="UP000001449"/>
    </source>
</evidence>